<accession>A0ABV2J1X2</accession>
<evidence type="ECO:0000313" key="1">
    <source>
        <dbReference type="EMBL" id="MET3614757.1"/>
    </source>
</evidence>
<name>A0ABV2J1X2_9HYPH</name>
<dbReference type="Proteomes" id="UP001549047">
    <property type="component" value="Unassembled WGS sequence"/>
</dbReference>
<sequence length="102" mass="11380">MPEKLSGSLRFTDLTLTVDLLVEALENKDGARDRIAKRHGIQKSVITDRVRRIEAFFDAELFGGPQRKDLTEAGKFAAKYGPRLISEIEEFAAMIQDAAAEN</sequence>
<protein>
    <submittedName>
        <fullName evidence="1">Uncharacterized protein (DUF433 family)</fullName>
    </submittedName>
</protein>
<gene>
    <name evidence="1" type="ORF">ABID16_003094</name>
</gene>
<evidence type="ECO:0000313" key="2">
    <source>
        <dbReference type="Proteomes" id="UP001549047"/>
    </source>
</evidence>
<dbReference type="RefSeq" id="WP_354557231.1">
    <property type="nucleotide sequence ID" value="NZ_JBEPMB010000004.1"/>
</dbReference>
<dbReference type="Gene3D" id="1.10.10.10">
    <property type="entry name" value="Winged helix-like DNA-binding domain superfamily/Winged helix DNA-binding domain"/>
    <property type="match status" value="1"/>
</dbReference>
<reference evidence="1 2" key="1">
    <citation type="submission" date="2024-06" db="EMBL/GenBank/DDBJ databases">
        <title>Genomic Encyclopedia of Type Strains, Phase IV (KMG-IV): sequencing the most valuable type-strain genomes for metagenomic binning, comparative biology and taxonomic classification.</title>
        <authorList>
            <person name="Goeker M."/>
        </authorList>
    </citation>
    <scope>NUCLEOTIDE SEQUENCE [LARGE SCALE GENOMIC DNA]</scope>
    <source>
        <strain evidence="1 2">DSM 29780</strain>
    </source>
</reference>
<dbReference type="InterPro" id="IPR036388">
    <property type="entry name" value="WH-like_DNA-bd_sf"/>
</dbReference>
<dbReference type="EMBL" id="JBEPMB010000004">
    <property type="protein sequence ID" value="MET3614757.1"/>
    <property type="molecule type" value="Genomic_DNA"/>
</dbReference>
<proteinExistence type="predicted"/>
<keyword evidence="2" id="KW-1185">Reference proteome</keyword>
<comment type="caution">
    <text evidence="1">The sequence shown here is derived from an EMBL/GenBank/DDBJ whole genome shotgun (WGS) entry which is preliminary data.</text>
</comment>
<organism evidence="1 2">
    <name type="scientific">Rhizobium aquaticum</name>
    <dbReference type="NCBI Taxonomy" id="1549636"/>
    <lineage>
        <taxon>Bacteria</taxon>
        <taxon>Pseudomonadati</taxon>
        <taxon>Pseudomonadota</taxon>
        <taxon>Alphaproteobacteria</taxon>
        <taxon>Hyphomicrobiales</taxon>
        <taxon>Rhizobiaceae</taxon>
        <taxon>Rhizobium/Agrobacterium group</taxon>
        <taxon>Rhizobium</taxon>
    </lineage>
</organism>